<dbReference type="InterPro" id="IPR034466">
    <property type="entry name" value="Methyltransferase_Class_B"/>
</dbReference>
<dbReference type="GO" id="GO:0031419">
    <property type="term" value="F:cobalamin binding"/>
    <property type="evidence" value="ECO:0007669"/>
    <property type="project" value="InterPro"/>
</dbReference>
<dbReference type="CDD" id="cd02068">
    <property type="entry name" value="radical_SAM_B12_BD"/>
    <property type="match status" value="1"/>
</dbReference>
<dbReference type="Proteomes" id="UP000005695">
    <property type="component" value="Unassembled WGS sequence"/>
</dbReference>
<dbReference type="Gene3D" id="3.80.30.20">
    <property type="entry name" value="tm_1862 like domain"/>
    <property type="match status" value="1"/>
</dbReference>
<dbReference type="SMART" id="SM00729">
    <property type="entry name" value="Elp3"/>
    <property type="match status" value="1"/>
</dbReference>
<dbReference type="GO" id="GO:0048529">
    <property type="term" value="F:magnesium-protoporphyrin IX monomethyl ester (oxidative) cyclase activity"/>
    <property type="evidence" value="ECO:0007669"/>
    <property type="project" value="UniProtKB-EC"/>
</dbReference>
<keyword evidence="4" id="KW-0408">Iron</keyword>
<evidence type="ECO:0000259" key="6">
    <source>
        <dbReference type="PROSITE" id="PS51332"/>
    </source>
</evidence>
<dbReference type="SFLD" id="SFLDG01123">
    <property type="entry name" value="methyltransferase_(Class_B)"/>
    <property type="match status" value="1"/>
</dbReference>
<dbReference type="InterPro" id="IPR006158">
    <property type="entry name" value="Cobalamin-bd"/>
</dbReference>
<dbReference type="PANTHER" id="PTHR43409:SF16">
    <property type="entry name" value="SLR0320 PROTEIN"/>
    <property type="match status" value="1"/>
</dbReference>
<dbReference type="GO" id="GO:0005829">
    <property type="term" value="C:cytosol"/>
    <property type="evidence" value="ECO:0007669"/>
    <property type="project" value="TreeGrafter"/>
</dbReference>
<dbReference type="PROSITE" id="PS51332">
    <property type="entry name" value="B12_BINDING"/>
    <property type="match status" value="1"/>
</dbReference>
<keyword evidence="5" id="KW-0411">Iron-sulfur</keyword>
<evidence type="ECO:0000256" key="1">
    <source>
        <dbReference type="ARBA" id="ARBA00001966"/>
    </source>
</evidence>
<keyword evidence="3" id="KW-0479">Metal-binding</keyword>
<comment type="caution">
    <text evidence="8">The sequence shown here is derived from an EMBL/GenBank/DDBJ whole genome shotgun (WGS) entry which is preliminary data.</text>
</comment>
<dbReference type="Pfam" id="PF02310">
    <property type="entry name" value="B12-binding"/>
    <property type="match status" value="1"/>
</dbReference>
<dbReference type="AlphaFoldDB" id="Q1K0R2"/>
<evidence type="ECO:0000259" key="7">
    <source>
        <dbReference type="PROSITE" id="PS51918"/>
    </source>
</evidence>
<dbReference type="PROSITE" id="PS51918">
    <property type="entry name" value="RADICAL_SAM"/>
    <property type="match status" value="1"/>
</dbReference>
<evidence type="ECO:0000256" key="3">
    <source>
        <dbReference type="ARBA" id="ARBA00022723"/>
    </source>
</evidence>
<dbReference type="GO" id="GO:0051539">
    <property type="term" value="F:4 iron, 4 sulfur cluster binding"/>
    <property type="evidence" value="ECO:0007669"/>
    <property type="project" value="UniProtKB-KW"/>
</dbReference>
<accession>Q1K0R2</accession>
<reference evidence="8" key="2">
    <citation type="submission" date="2006-05" db="EMBL/GenBank/DDBJ databases">
        <title>Sequencing of the draft genome and assembly of Desulfuromonas acetoxidans DSM 684.</title>
        <authorList>
            <consortium name="US DOE Joint Genome Institute (JGI-PGF)"/>
            <person name="Copeland A."/>
            <person name="Lucas S."/>
            <person name="Lapidus A."/>
            <person name="Barry K."/>
            <person name="Detter J.C."/>
            <person name="Glavina del Rio T."/>
            <person name="Hammon N."/>
            <person name="Israni S."/>
            <person name="Dalin E."/>
            <person name="Tice H."/>
            <person name="Bruce D."/>
            <person name="Pitluck S."/>
            <person name="Richardson P."/>
        </authorList>
    </citation>
    <scope>NUCLEOTIDE SEQUENCE [LARGE SCALE GENOMIC DNA]</scope>
    <source>
        <strain evidence="8">DSM 684</strain>
    </source>
</reference>
<dbReference type="InterPro" id="IPR023404">
    <property type="entry name" value="rSAM_horseshoe"/>
</dbReference>
<dbReference type="RefSeq" id="WP_005999618.1">
    <property type="nucleotide sequence ID" value="NZ_AAEW02000007.1"/>
</dbReference>
<evidence type="ECO:0000256" key="4">
    <source>
        <dbReference type="ARBA" id="ARBA00023004"/>
    </source>
</evidence>
<feature type="domain" description="B12-binding" evidence="6">
    <location>
        <begin position="12"/>
        <end position="155"/>
    </location>
</feature>
<dbReference type="SUPFAM" id="SSF52242">
    <property type="entry name" value="Cobalamin (vitamin B12)-binding domain"/>
    <property type="match status" value="1"/>
</dbReference>
<dbReference type="InterPro" id="IPR058240">
    <property type="entry name" value="rSAM_sf"/>
</dbReference>
<dbReference type="SFLD" id="SFLDG01082">
    <property type="entry name" value="B12-binding_domain_containing"/>
    <property type="match status" value="1"/>
</dbReference>
<dbReference type="Gene3D" id="3.40.50.280">
    <property type="entry name" value="Cobalamin-binding domain"/>
    <property type="match status" value="1"/>
</dbReference>
<evidence type="ECO:0000313" key="8">
    <source>
        <dbReference type="EMBL" id="EAT15879.1"/>
    </source>
</evidence>
<comment type="cofactor">
    <cofactor evidence="1">
        <name>[4Fe-4S] cluster</name>
        <dbReference type="ChEBI" id="CHEBI:49883"/>
    </cofactor>
</comment>
<dbReference type="GO" id="GO:0046872">
    <property type="term" value="F:metal ion binding"/>
    <property type="evidence" value="ECO:0007669"/>
    <property type="project" value="UniProtKB-KW"/>
</dbReference>
<keyword evidence="8" id="KW-0560">Oxidoreductase</keyword>
<dbReference type="InterPro" id="IPR007197">
    <property type="entry name" value="rSAM"/>
</dbReference>
<protein>
    <submittedName>
        <fullName evidence="8">Radical SAM</fullName>
        <ecNumber evidence="8">1.14.13.81</ecNumber>
    </submittedName>
</protein>
<proteinExistence type="predicted"/>
<dbReference type="SUPFAM" id="SSF102114">
    <property type="entry name" value="Radical SAM enzymes"/>
    <property type="match status" value="1"/>
</dbReference>
<gene>
    <name evidence="8" type="ORF">Dace_2178</name>
</gene>
<sequence>MHADLDRQRILLVHPLGYASGQAGHDVSRLANIMPPLGLASIAAYLMERGLQVDIIDCYARPDSDQAICDYVRQHRPAWLGLSCTTSSFLDGVRIAELARDACPGLKVAAGGAHVSALKETLLSDYPQLDALVVGEGEETLYQLASATNDDHTALSGVVCRTDDGEVVFNGYREPALDLDALPFPAYDKLEGFPEAYQLPIFNYPKAPNTSCISSRGCPYACSYCDRSVFRRTFRYNSADYLYRHLQHLRERYDIRHINFYDDQFTFHRQRVIDFCQRMIDQPLGMTFNCAIRAEHVDDELIALMKRAGCWMMSLGIETGDPELLAQHRQNPDLDMLANTIRLIKKHGIRVKGLMMVGLPGESEQSVRRSIDYILKLPIDDLNVAKFTPFPGSPLYENIHELGVFDEDWAKMDCMRFQFIPHGMSEEKLEELFLTFYKKHFRRNDVIWGYVTMLWKSPHSWGRFVRNLGGFLSFARKGKRLGDEG</sequence>
<dbReference type="CDD" id="cd01335">
    <property type="entry name" value="Radical_SAM"/>
    <property type="match status" value="1"/>
</dbReference>
<keyword evidence="2" id="KW-0949">S-adenosyl-L-methionine</keyword>
<evidence type="ECO:0000256" key="5">
    <source>
        <dbReference type="ARBA" id="ARBA00023014"/>
    </source>
</evidence>
<dbReference type="SFLD" id="SFLDS00029">
    <property type="entry name" value="Radical_SAM"/>
    <property type="match status" value="1"/>
</dbReference>
<feature type="domain" description="Radical SAM core" evidence="7">
    <location>
        <begin position="204"/>
        <end position="422"/>
    </location>
</feature>
<dbReference type="InterPro" id="IPR036724">
    <property type="entry name" value="Cobalamin-bd_sf"/>
</dbReference>
<dbReference type="EC" id="1.14.13.81" evidence="8"/>
<dbReference type="InterPro" id="IPR051198">
    <property type="entry name" value="BchE-like"/>
</dbReference>
<evidence type="ECO:0000313" key="9">
    <source>
        <dbReference type="Proteomes" id="UP000005695"/>
    </source>
</evidence>
<dbReference type="EMBL" id="AAEW02000007">
    <property type="protein sequence ID" value="EAT15879.1"/>
    <property type="molecule type" value="Genomic_DNA"/>
</dbReference>
<organism evidence="8 9">
    <name type="scientific">Desulfuromonas acetoxidans (strain DSM 684 / 11070)</name>
    <dbReference type="NCBI Taxonomy" id="281689"/>
    <lineage>
        <taxon>Bacteria</taxon>
        <taxon>Pseudomonadati</taxon>
        <taxon>Thermodesulfobacteriota</taxon>
        <taxon>Desulfuromonadia</taxon>
        <taxon>Desulfuromonadales</taxon>
        <taxon>Desulfuromonadaceae</taxon>
        <taxon>Desulfuromonas</taxon>
    </lineage>
</organism>
<dbReference type="InterPro" id="IPR006638">
    <property type="entry name" value="Elp3/MiaA/NifB-like_rSAM"/>
</dbReference>
<dbReference type="Pfam" id="PF04055">
    <property type="entry name" value="Radical_SAM"/>
    <property type="match status" value="1"/>
</dbReference>
<name>Q1K0R2_DESA6</name>
<evidence type="ECO:0000256" key="2">
    <source>
        <dbReference type="ARBA" id="ARBA00022691"/>
    </source>
</evidence>
<reference evidence="8" key="1">
    <citation type="submission" date="2006-05" db="EMBL/GenBank/DDBJ databases">
        <title>Annotation of the draft genome assembly of Desulfuromonas acetoxidans DSM 684.</title>
        <authorList>
            <consortium name="US DOE Joint Genome Institute (JGI-ORNL)"/>
            <person name="Larimer F."/>
            <person name="Land M."/>
            <person name="Hauser L."/>
        </authorList>
    </citation>
    <scope>NUCLEOTIDE SEQUENCE [LARGE SCALE GENOMIC DNA]</scope>
    <source>
        <strain evidence="8">DSM 684</strain>
    </source>
</reference>
<keyword evidence="9" id="KW-1185">Reference proteome</keyword>
<dbReference type="PANTHER" id="PTHR43409">
    <property type="entry name" value="ANAEROBIC MAGNESIUM-PROTOPORPHYRIN IX MONOMETHYL ESTER CYCLASE-RELATED"/>
    <property type="match status" value="1"/>
</dbReference>